<dbReference type="PROSITE" id="PS50093">
    <property type="entry name" value="PKD"/>
    <property type="match status" value="2"/>
</dbReference>
<proteinExistence type="predicted"/>
<dbReference type="OrthoDB" id="7794186at2"/>
<dbReference type="InterPro" id="IPR035986">
    <property type="entry name" value="PKD_dom_sf"/>
</dbReference>
<name>A0A1V9FE40_9BACT</name>
<dbReference type="InterPro" id="IPR013783">
    <property type="entry name" value="Ig-like_fold"/>
</dbReference>
<dbReference type="InterPro" id="IPR022409">
    <property type="entry name" value="PKD/Chitinase_dom"/>
</dbReference>
<sequence>MRVCNLNPNQGTKKYVFRTFFLFVLLISDHISVLAQAPSISSFTPNSVCQGSTVTINGVNFTNASAVKCGSLDAASFTVNNANTITAVVADFATSGVITVITPAGTGTSASALNILPTPKPALTDVGTRDAPFTNCDGNNTYQLRVSNNSSASGSGNAYHITWGDNTPAFSQTDWPAGAQIAHTYTAQGYFTVTITITPQNGCAKTTTYKFYNGKNPLASFTTSAPTTGLCIPAPIEFVIGNWFNNSAGTTYKVIFGDGTSSATLQHPLNATNTNQLLSHIYNTTSCPYPDFTAKLEANNGCYTTTYTLNQIIVRKKPVANFSFSPSPACVNSNVCFTNQSTNGYSGNSCNTNTSFNWDFGDGTTSTQQNPSCHTYAAPGTYTVTLTASNTACGSDAITKTVTVAPPSPPPAVVSPVIYCRGQAASQLSATGTGLLWYTSPTGGTGSAVAPTPSTSMAGSITYYVSQTLPNSCESPRTPLTVTVNATPAAPAVTTPVLLCENQTASPLAATGTGLLWYTAATGGTGSSTPPTPVTSNIGNTNYFVSQTVNGCESPRAMITVTVGSLPAAPVVNSPVNYCQNQPATPLTATGTGLLWYTGQAGGAGSPVAPIPATGTASSITYYVSQTTACGEGPRTGITVVVSASPSAGISYTPAVLCNVTNTPATPNPPIAVVQTGNSGGVYTVSPSGLSINSATGEIDPSGAIPGNYTIRYTVAGTGGCANFVATATVTVSGTPNAAISYPAVCTSDGPVRVTNNGTAGGSYTTTAGLTIDQTTGTITPATSTPGTYTVTYTVPSSPPCPGFTASATITVSLAPSAAISYNPAVLCNVVNTPATPNAPVAVTQTGTTGGAFSVFPAGLSVNTTTGELNPSGAQAGTYTIKYSIPGAGGCTTYNVTTTVTVNSSPTAVISYPGSPFCRGNNTPQRISLSGTPGGTYSAPAGLSLNAATGEINPSLSTPGIYTVTYTIPAAPPCPGFVTSTTVQIDDSPVITFPTATQSICSGGTAVFAPSSTVTNTIYNWSVIAPLPPGVTGVSSGSVSGSNAISLSFTNTGATGQSLNIQVMPVNQGQNPCPGAPYDLTLLVNPIPAAPLVDTLQLCMGAPPVAISISSLPGTTVKWHDQNQVLLSAAPIIPTTSPAQFTYYVSQSYASGCESPKSKAIAVVHPTPVVTGSSFTHPTACGTPSGSIVLNLLDLNGNPIPNAPLIVHYTIFQTPLSFVGNTSAGGTVTVPLTAGVYSKISVETYGCASQQIPDVFVLKDPNPPAQPVAGYNPPICSETPLILTALSPTSSLAGPIDYVWAGHAFGPAPDTVRNTSITFPSAAVSDAGTYVVYAMQNNCISAATSFLVDINQSPSKPVIVTRTPLCVGDNLFLQAYSSMLGPTPVLNYLWKGPGTGFPVNAATASINNVRVADGGIYSITVSSPATGCSSTSDTLIQIGGYPIVKFAQDSLTLPTGFLLPLKPVITNATDPGILPIKNVAWTPSQDIACNDVVCASPIATIKNNTCFIAKATNIYGCSGSDTLCVKVFCNNSQVLIANAFTPRGNVPENTKLIVRATGIVSVKAFRVFNRWGRIVFERNNFPPNDASFGWDGQVNGKPGDSGVYIYTIDVMCENGVPYTYKGNVTLL</sequence>
<dbReference type="Gene3D" id="2.60.40.10">
    <property type="entry name" value="Immunoglobulins"/>
    <property type="match status" value="4"/>
</dbReference>
<dbReference type="SUPFAM" id="SSF81296">
    <property type="entry name" value="E set domains"/>
    <property type="match status" value="1"/>
</dbReference>
<dbReference type="SUPFAM" id="SSF49299">
    <property type="entry name" value="PKD domain"/>
    <property type="match status" value="2"/>
</dbReference>
<dbReference type="SMART" id="SM00089">
    <property type="entry name" value="PKD"/>
    <property type="match status" value="2"/>
</dbReference>
<dbReference type="Pfam" id="PF19081">
    <property type="entry name" value="Ig_7"/>
    <property type="match status" value="2"/>
</dbReference>
<dbReference type="Pfam" id="PF13585">
    <property type="entry name" value="CHU_C"/>
    <property type="match status" value="1"/>
</dbReference>
<dbReference type="Proteomes" id="UP000192276">
    <property type="component" value="Unassembled WGS sequence"/>
</dbReference>
<evidence type="ECO:0000259" key="1">
    <source>
        <dbReference type="PROSITE" id="PS50093"/>
    </source>
</evidence>
<comment type="caution">
    <text evidence="2">The sequence shown here is derived from an EMBL/GenBank/DDBJ whole genome shotgun (WGS) entry which is preliminary data.</text>
</comment>
<dbReference type="Pfam" id="PF18911">
    <property type="entry name" value="PKD_4"/>
    <property type="match status" value="1"/>
</dbReference>
<dbReference type="InterPro" id="IPR014756">
    <property type="entry name" value="Ig_E-set"/>
</dbReference>
<dbReference type="RefSeq" id="WP_081168592.1">
    <property type="nucleotide sequence ID" value="NZ_LWBP01000199.1"/>
</dbReference>
<dbReference type="STRING" id="550983.A4R26_04725"/>
<organism evidence="2 3">
    <name type="scientific">Niastella populi</name>
    <dbReference type="NCBI Taxonomy" id="550983"/>
    <lineage>
        <taxon>Bacteria</taxon>
        <taxon>Pseudomonadati</taxon>
        <taxon>Bacteroidota</taxon>
        <taxon>Chitinophagia</taxon>
        <taxon>Chitinophagales</taxon>
        <taxon>Chitinophagaceae</taxon>
        <taxon>Niastella</taxon>
    </lineage>
</organism>
<dbReference type="InterPro" id="IPR000601">
    <property type="entry name" value="PKD_dom"/>
</dbReference>
<protein>
    <recommendedName>
        <fullName evidence="1">PKD domain-containing protein</fullName>
    </recommendedName>
</protein>
<evidence type="ECO:0000313" key="2">
    <source>
        <dbReference type="EMBL" id="OQP56466.1"/>
    </source>
</evidence>
<keyword evidence="3" id="KW-1185">Reference proteome</keyword>
<reference evidence="3" key="1">
    <citation type="submission" date="2016-04" db="EMBL/GenBank/DDBJ databases">
        <authorList>
            <person name="Chen L."/>
            <person name="Zhuang W."/>
            <person name="Wang G."/>
        </authorList>
    </citation>
    <scope>NUCLEOTIDE SEQUENCE [LARGE SCALE GENOMIC DNA]</scope>
    <source>
        <strain evidence="3">208</strain>
    </source>
</reference>
<dbReference type="CDD" id="cd00146">
    <property type="entry name" value="PKD"/>
    <property type="match status" value="1"/>
</dbReference>
<feature type="domain" description="PKD" evidence="1">
    <location>
        <begin position="345"/>
        <end position="404"/>
    </location>
</feature>
<feature type="domain" description="PKD" evidence="1">
    <location>
        <begin position="129"/>
        <end position="209"/>
    </location>
</feature>
<gene>
    <name evidence="2" type="ORF">A4R26_04725</name>
</gene>
<accession>A0A1V9FE40</accession>
<dbReference type="EMBL" id="LWBP01000199">
    <property type="protein sequence ID" value="OQP56466.1"/>
    <property type="molecule type" value="Genomic_DNA"/>
</dbReference>
<dbReference type="InterPro" id="IPR044023">
    <property type="entry name" value="Ig_7"/>
</dbReference>
<evidence type="ECO:0000313" key="3">
    <source>
        <dbReference type="Proteomes" id="UP000192276"/>
    </source>
</evidence>